<comment type="caution">
    <text evidence="2">The sequence shown here is derived from an EMBL/GenBank/DDBJ whole genome shotgun (WGS) entry which is preliminary data.</text>
</comment>
<dbReference type="EMBL" id="BSRZ01000002">
    <property type="protein sequence ID" value="GLW63408.1"/>
    <property type="molecule type" value="Genomic_DNA"/>
</dbReference>
<organism evidence="2 3">
    <name type="scientific">Actinomadura rubrobrunea</name>
    <dbReference type="NCBI Taxonomy" id="115335"/>
    <lineage>
        <taxon>Bacteria</taxon>
        <taxon>Bacillati</taxon>
        <taxon>Actinomycetota</taxon>
        <taxon>Actinomycetes</taxon>
        <taxon>Streptosporangiales</taxon>
        <taxon>Thermomonosporaceae</taxon>
        <taxon>Actinomadura</taxon>
    </lineage>
</organism>
<reference evidence="2" key="1">
    <citation type="submission" date="2023-02" db="EMBL/GenBank/DDBJ databases">
        <title>Actinomadura rubrobrunea NBRC 14622.</title>
        <authorList>
            <person name="Ichikawa N."/>
            <person name="Sato H."/>
            <person name="Tonouchi N."/>
        </authorList>
    </citation>
    <scope>NUCLEOTIDE SEQUENCE</scope>
    <source>
        <strain evidence="2">NBRC 14622</strain>
    </source>
</reference>
<protein>
    <submittedName>
        <fullName evidence="2">Uncharacterized protein</fullName>
    </submittedName>
</protein>
<evidence type="ECO:0000256" key="1">
    <source>
        <dbReference type="SAM" id="MobiDB-lite"/>
    </source>
</evidence>
<sequence length="109" mass="11707">MSAGAAVYGHSVPKAIDATHAALPHESTIAFCTAVDLLGETTSVSVAKKKPRFLLAESPEGKPHSTTDLIEQHIPSTPPQRARDHLLLPQEGHGPHDKARRPACQRPPR</sequence>
<accession>A0A9W6UV05</accession>
<gene>
    <name evidence="2" type="ORF">Arub01_16520</name>
</gene>
<dbReference type="AlphaFoldDB" id="A0A9W6UV05"/>
<evidence type="ECO:0000313" key="3">
    <source>
        <dbReference type="Proteomes" id="UP001165124"/>
    </source>
</evidence>
<feature type="region of interest" description="Disordered" evidence="1">
    <location>
        <begin position="57"/>
        <end position="109"/>
    </location>
</feature>
<feature type="compositionally biased region" description="Basic residues" evidence="1">
    <location>
        <begin position="98"/>
        <end position="109"/>
    </location>
</feature>
<evidence type="ECO:0000313" key="2">
    <source>
        <dbReference type="EMBL" id="GLW63408.1"/>
    </source>
</evidence>
<proteinExistence type="predicted"/>
<name>A0A9W6UV05_9ACTN</name>
<keyword evidence="3" id="KW-1185">Reference proteome</keyword>
<dbReference type="Proteomes" id="UP001165124">
    <property type="component" value="Unassembled WGS sequence"/>
</dbReference>